<feature type="domain" description="GFO/IDH/MocA-like oxidoreductase" evidence="3">
    <location>
        <begin position="131"/>
        <end position="252"/>
    </location>
</feature>
<dbReference type="PANTHER" id="PTHR43249:SF1">
    <property type="entry name" value="D-GLUCOSIDE 3-DEHYDROGENASE"/>
    <property type="match status" value="1"/>
</dbReference>
<dbReference type="InterPro" id="IPR052515">
    <property type="entry name" value="Gfo/Idh/MocA_Oxidoreductase"/>
</dbReference>
<evidence type="ECO:0000259" key="3">
    <source>
        <dbReference type="Pfam" id="PF22725"/>
    </source>
</evidence>
<dbReference type="Gene3D" id="3.40.50.720">
    <property type="entry name" value="NAD(P)-binding Rossmann-like Domain"/>
    <property type="match status" value="1"/>
</dbReference>
<dbReference type="EMBL" id="JAGIOC010000002">
    <property type="protein sequence ID" value="MBP2411198.1"/>
    <property type="molecule type" value="Genomic_DNA"/>
</dbReference>
<evidence type="ECO:0000259" key="2">
    <source>
        <dbReference type="Pfam" id="PF01408"/>
    </source>
</evidence>
<keyword evidence="5" id="KW-1185">Reference proteome</keyword>
<dbReference type="SUPFAM" id="SSF55347">
    <property type="entry name" value="Glyceraldehyde-3-phosphate dehydrogenase-like, C-terminal domain"/>
    <property type="match status" value="1"/>
</dbReference>
<keyword evidence="1" id="KW-0520">NAD</keyword>
<dbReference type="PANTHER" id="PTHR43249">
    <property type="entry name" value="UDP-N-ACETYL-2-AMINO-2-DEOXY-D-GLUCURONATE OXIDASE"/>
    <property type="match status" value="1"/>
</dbReference>
<evidence type="ECO:0000313" key="4">
    <source>
        <dbReference type="EMBL" id="MBP2411198.1"/>
    </source>
</evidence>
<dbReference type="Pfam" id="PF01408">
    <property type="entry name" value="GFO_IDH_MocA"/>
    <property type="match status" value="1"/>
</dbReference>
<protein>
    <submittedName>
        <fullName evidence="4">Dehydrogenase</fullName>
    </submittedName>
</protein>
<gene>
    <name evidence="4" type="ORF">JOF44_004165</name>
</gene>
<organism evidence="4 5">
    <name type="scientific">Brachybacterium fresconis</name>
    <dbReference type="NCBI Taxonomy" id="173363"/>
    <lineage>
        <taxon>Bacteria</taxon>
        <taxon>Bacillati</taxon>
        <taxon>Actinomycetota</taxon>
        <taxon>Actinomycetes</taxon>
        <taxon>Micrococcales</taxon>
        <taxon>Dermabacteraceae</taxon>
        <taxon>Brachybacterium</taxon>
    </lineage>
</organism>
<sequence length="344" mass="35645">MTTVTGIGLIGLGTIGRSHARALDALRDRAELRAFSGSDAAATAEAGWPDAVQVPPEELNFRDDVDVVAICSPSGAHAEQALAALQSGKHVVVEKPLALTATDADRIVGLATKQGLTVSTISQRRLEPEVVAVRRALRAGTLGAVRLATTHVHWWRDEDYYAAAAWRGDPAGGGGSLMNQGVHNVDLLQWLAGPVESVTAQQATLAHDSAAEDTTVATLRFTGGALGLISTTTATPPGSPATLTLHCERGVVEIGQGEITRWDVDGVPAPQIGADGEGIGVGASDPTAIGLAGHIQQWRDILDAIAEGRDPAITAADGAATVRLIDTITTAARTGRLTTLKELR</sequence>
<name>A0ABS4YQX3_9MICO</name>
<dbReference type="Proteomes" id="UP000698222">
    <property type="component" value="Unassembled WGS sequence"/>
</dbReference>
<feature type="domain" description="Gfo/Idh/MocA-like oxidoreductase N-terminal" evidence="2">
    <location>
        <begin position="7"/>
        <end position="119"/>
    </location>
</feature>
<reference evidence="4 5" key="1">
    <citation type="submission" date="2021-03" db="EMBL/GenBank/DDBJ databases">
        <title>Sequencing the genomes of 1000 actinobacteria strains.</title>
        <authorList>
            <person name="Klenk H.-P."/>
        </authorList>
    </citation>
    <scope>NUCLEOTIDE SEQUENCE [LARGE SCALE GENOMIC DNA]</scope>
    <source>
        <strain evidence="4 5">DSM 14564</strain>
    </source>
</reference>
<dbReference type="Pfam" id="PF22725">
    <property type="entry name" value="GFO_IDH_MocA_C3"/>
    <property type="match status" value="1"/>
</dbReference>
<dbReference type="InterPro" id="IPR000683">
    <property type="entry name" value="Gfo/Idh/MocA-like_OxRdtase_N"/>
</dbReference>
<dbReference type="SUPFAM" id="SSF51735">
    <property type="entry name" value="NAD(P)-binding Rossmann-fold domains"/>
    <property type="match status" value="1"/>
</dbReference>
<evidence type="ECO:0000313" key="5">
    <source>
        <dbReference type="Proteomes" id="UP000698222"/>
    </source>
</evidence>
<accession>A0ABS4YQX3</accession>
<dbReference type="RefSeq" id="WP_245349655.1">
    <property type="nucleotide sequence ID" value="NZ_BAAAJV010000015.1"/>
</dbReference>
<proteinExistence type="predicted"/>
<evidence type="ECO:0000256" key="1">
    <source>
        <dbReference type="ARBA" id="ARBA00023027"/>
    </source>
</evidence>
<comment type="caution">
    <text evidence="4">The sequence shown here is derived from an EMBL/GenBank/DDBJ whole genome shotgun (WGS) entry which is preliminary data.</text>
</comment>
<dbReference type="InterPro" id="IPR036291">
    <property type="entry name" value="NAD(P)-bd_dom_sf"/>
</dbReference>
<dbReference type="Gene3D" id="3.30.360.10">
    <property type="entry name" value="Dihydrodipicolinate Reductase, domain 2"/>
    <property type="match status" value="1"/>
</dbReference>
<dbReference type="InterPro" id="IPR055170">
    <property type="entry name" value="GFO_IDH_MocA-like_dom"/>
</dbReference>